<proteinExistence type="predicted"/>
<accession>A0A1T5ETS6</accession>
<evidence type="ECO:0000259" key="1">
    <source>
        <dbReference type="Pfam" id="PF01872"/>
    </source>
</evidence>
<dbReference type="PANTHER" id="PTHR38011:SF2">
    <property type="entry name" value="BIFUNCTIONAL DEAMINASE-REDUCTASE DOMAIN PROTEIN"/>
    <property type="match status" value="1"/>
</dbReference>
<keyword evidence="3" id="KW-1185">Reference proteome</keyword>
<dbReference type="InterPro" id="IPR024072">
    <property type="entry name" value="DHFR-like_dom_sf"/>
</dbReference>
<dbReference type="Gene3D" id="3.40.430.10">
    <property type="entry name" value="Dihydrofolate Reductase, subunit A"/>
    <property type="match status" value="1"/>
</dbReference>
<organism evidence="2 3">
    <name type="scientific">Dyadobacter psychrophilus</name>
    <dbReference type="NCBI Taxonomy" id="651661"/>
    <lineage>
        <taxon>Bacteria</taxon>
        <taxon>Pseudomonadati</taxon>
        <taxon>Bacteroidota</taxon>
        <taxon>Cytophagia</taxon>
        <taxon>Cytophagales</taxon>
        <taxon>Spirosomataceae</taxon>
        <taxon>Dyadobacter</taxon>
    </lineage>
</organism>
<dbReference type="OrthoDB" id="195113at2"/>
<gene>
    <name evidence="2" type="ORF">SAMN05660293_02746</name>
</gene>
<dbReference type="STRING" id="651661.SAMN05660293_02746"/>
<dbReference type="SUPFAM" id="SSF53597">
    <property type="entry name" value="Dihydrofolate reductase-like"/>
    <property type="match status" value="1"/>
</dbReference>
<dbReference type="RefSeq" id="WP_082215198.1">
    <property type="nucleotide sequence ID" value="NZ_FUZA01000002.1"/>
</dbReference>
<evidence type="ECO:0000313" key="2">
    <source>
        <dbReference type="EMBL" id="SKB87189.1"/>
    </source>
</evidence>
<dbReference type="PANTHER" id="PTHR38011">
    <property type="entry name" value="DIHYDROFOLATE REDUCTASE FAMILY PROTEIN (AFU_ORTHOLOGUE AFUA_8G06820)"/>
    <property type="match status" value="1"/>
</dbReference>
<name>A0A1T5ETS6_9BACT</name>
<dbReference type="InterPro" id="IPR002734">
    <property type="entry name" value="RibDG_C"/>
</dbReference>
<dbReference type="GO" id="GO:0009231">
    <property type="term" value="P:riboflavin biosynthetic process"/>
    <property type="evidence" value="ECO:0007669"/>
    <property type="project" value="InterPro"/>
</dbReference>
<protein>
    <submittedName>
        <fullName evidence="2">Dihydrofolate reductase</fullName>
    </submittedName>
</protein>
<dbReference type="EMBL" id="FUZA01000002">
    <property type="protein sequence ID" value="SKB87189.1"/>
    <property type="molecule type" value="Genomic_DNA"/>
</dbReference>
<dbReference type="GO" id="GO:0008703">
    <property type="term" value="F:5-amino-6-(5-phosphoribosylamino)uracil reductase activity"/>
    <property type="evidence" value="ECO:0007669"/>
    <property type="project" value="InterPro"/>
</dbReference>
<evidence type="ECO:0000313" key="3">
    <source>
        <dbReference type="Proteomes" id="UP000190897"/>
    </source>
</evidence>
<sequence>MRRIIINEHLSLDGVIQGPGGPDEDTTGGFELGGWSATYSDDVTRETLFAALNEEYDLLLGRFTFDIWEPYWPNQSGPIAEKFNKIKKYVATQTLSDANWEGTVLLNGDTIEQVKALKAGDGPDLHMWGSADFIQSLFRHGLIDQINLWIYPVVLGKGKKLFAGGTLPSGLKLTKSAVSSTGVICATFIPNGEVPTGNAADD</sequence>
<feature type="domain" description="Bacterial bifunctional deaminase-reductase C-terminal" evidence="1">
    <location>
        <begin position="4"/>
        <end position="184"/>
    </location>
</feature>
<dbReference type="InterPro" id="IPR050765">
    <property type="entry name" value="Riboflavin_Biosynth_HTPR"/>
</dbReference>
<dbReference type="Proteomes" id="UP000190897">
    <property type="component" value="Unassembled WGS sequence"/>
</dbReference>
<reference evidence="3" key="1">
    <citation type="submission" date="2017-02" db="EMBL/GenBank/DDBJ databases">
        <authorList>
            <person name="Varghese N."/>
            <person name="Submissions S."/>
        </authorList>
    </citation>
    <scope>NUCLEOTIDE SEQUENCE [LARGE SCALE GENOMIC DNA]</scope>
    <source>
        <strain evidence="3">DSM 22270</strain>
    </source>
</reference>
<dbReference type="AlphaFoldDB" id="A0A1T5ETS6"/>
<dbReference type="Pfam" id="PF01872">
    <property type="entry name" value="RibD_C"/>
    <property type="match status" value="1"/>
</dbReference>